<evidence type="ECO:0000313" key="3">
    <source>
        <dbReference type="EMBL" id="MBD0830891.1"/>
    </source>
</evidence>
<dbReference type="PROSITE" id="PS51257">
    <property type="entry name" value="PROKAR_LIPOPROTEIN"/>
    <property type="match status" value="1"/>
</dbReference>
<feature type="signal peptide" evidence="1">
    <location>
        <begin position="1"/>
        <end position="23"/>
    </location>
</feature>
<dbReference type="InterPro" id="IPR013784">
    <property type="entry name" value="Carb-bd-like_fold"/>
</dbReference>
<dbReference type="Gene3D" id="2.60.40.1120">
    <property type="entry name" value="Carboxypeptidase-like, regulatory domain"/>
    <property type="match status" value="1"/>
</dbReference>
<evidence type="ECO:0000259" key="2">
    <source>
        <dbReference type="Pfam" id="PF14321"/>
    </source>
</evidence>
<dbReference type="InterPro" id="IPR025491">
    <property type="entry name" value="DUF4382"/>
</dbReference>
<evidence type="ECO:0000313" key="4">
    <source>
        <dbReference type="Proteomes" id="UP000600588"/>
    </source>
</evidence>
<dbReference type="RefSeq" id="WP_188228675.1">
    <property type="nucleotide sequence ID" value="NZ_JACVXB010000001.1"/>
</dbReference>
<gene>
    <name evidence="3" type="ORF">ICJ83_01975</name>
</gene>
<dbReference type="EMBL" id="JACVXB010000001">
    <property type="protein sequence ID" value="MBD0830891.1"/>
    <property type="molecule type" value="Genomic_DNA"/>
</dbReference>
<sequence>MKNLKTLLILVMTLSVITFQSCQDNDDKTARIQLKLVDAPGDYLEVNVEIVDVQYNINEGEAGWQSFSMPEGGYPEQVDLTELISGTSLMLTDDIIPAGMLKQIRLVLGENNTVLIEGDENQEPELKHLDTPSALQSGLKLNLNEKLEPGFTYAFVLDWNVQESVVEAGSTGMYNLKPVIKATAEARSGSVQGNVAEVIDEVQTAMENVVVEIYSGEVMVAETLTDANGDFLIQGLEEGAYQLKINQEGYTDYMEEINVTVGEVTSLSETIILTLVP</sequence>
<dbReference type="SUPFAM" id="SSF49452">
    <property type="entry name" value="Starch-binding domain-like"/>
    <property type="match status" value="1"/>
</dbReference>
<dbReference type="AlphaFoldDB" id="A0A8J6Q1C7"/>
<evidence type="ECO:0000256" key="1">
    <source>
        <dbReference type="SAM" id="SignalP"/>
    </source>
</evidence>
<accession>A0A8J6Q1C7</accession>
<keyword evidence="1" id="KW-0732">Signal</keyword>
<dbReference type="Pfam" id="PF14321">
    <property type="entry name" value="DUF4382"/>
    <property type="match status" value="1"/>
</dbReference>
<protein>
    <submittedName>
        <fullName evidence="3">DUF4382 domain-containing protein</fullName>
    </submittedName>
</protein>
<comment type="caution">
    <text evidence="3">The sequence shown here is derived from an EMBL/GenBank/DDBJ whole genome shotgun (WGS) entry which is preliminary data.</text>
</comment>
<name>A0A8J6Q1C7_9FLAO</name>
<proteinExistence type="predicted"/>
<reference evidence="3 4" key="1">
    <citation type="submission" date="2020-09" db="EMBL/GenBank/DDBJ databases">
        <title>TT11 complete genome.</title>
        <authorList>
            <person name="Wu Z."/>
        </authorList>
    </citation>
    <scope>NUCLEOTIDE SEQUENCE [LARGE SCALE GENOMIC DNA]</scope>
    <source>
        <strain evidence="3 4">TT11</strain>
    </source>
</reference>
<keyword evidence="4" id="KW-1185">Reference proteome</keyword>
<feature type="domain" description="DUF4382" evidence="2">
    <location>
        <begin position="29"/>
        <end position="178"/>
    </location>
</feature>
<organism evidence="3 4">
    <name type="scientific">Aestuariibaculum sediminum</name>
    <dbReference type="NCBI Taxonomy" id="2770637"/>
    <lineage>
        <taxon>Bacteria</taxon>
        <taxon>Pseudomonadati</taxon>
        <taxon>Bacteroidota</taxon>
        <taxon>Flavobacteriia</taxon>
        <taxon>Flavobacteriales</taxon>
        <taxon>Flavobacteriaceae</taxon>
    </lineage>
</organism>
<dbReference type="GO" id="GO:0030246">
    <property type="term" value="F:carbohydrate binding"/>
    <property type="evidence" value="ECO:0007669"/>
    <property type="project" value="InterPro"/>
</dbReference>
<dbReference type="Pfam" id="PF13620">
    <property type="entry name" value="CarboxypepD_reg"/>
    <property type="match status" value="1"/>
</dbReference>
<feature type="chain" id="PRO_5035218145" evidence="1">
    <location>
        <begin position="24"/>
        <end position="277"/>
    </location>
</feature>
<dbReference type="Proteomes" id="UP000600588">
    <property type="component" value="Unassembled WGS sequence"/>
</dbReference>